<dbReference type="Pfam" id="PF07282">
    <property type="entry name" value="Cas12f1-like_TNB"/>
    <property type="match status" value="1"/>
</dbReference>
<comment type="caution">
    <text evidence="8">The sequence shown here is derived from an EMBL/GenBank/DDBJ whole genome shotgun (WGS) entry which is preliminary data.</text>
</comment>
<sequence>MDITLTAKQQIFPDEKQVQTFKDTMNTYTRALNFVSEWIFNHNFNLKQFSIHKEIYHTVRETFSLKSQLTQNAIRDVIARYKAVETQLKSKGGQLEHLWYPLNFKTPQLTLTRDRDYSFLKTGQVSINTNNKREKVDITFKNREHFLEGHKLGEAKLITKNGRWFLYISATKEYPEFQKEKVQHVVGIDRGLRFLATTFDEKGNSHFINGKEILAKRRHFKKLRQSLQKKNTKSAKRRIRKIGQRENRWMTDVNHRLSKALVDYYGPNTLFVLEDLTDVRFATEKHHKDSRYEAVSWAFYQFEQHLAYKSRMNQSEVLKVDAHYTSQRCPKCGTIDKENRLSREHAFFCKNCAYKSNDDRVAAINIQQLGTEWISGTKRPCYTKVEIN</sequence>
<dbReference type="Proteomes" id="UP001410648">
    <property type="component" value="Unassembled WGS sequence"/>
</dbReference>
<dbReference type="NCBIfam" id="TIGR01766">
    <property type="entry name" value="IS200/IS605 family accessory protein TnpB-like domain"/>
    <property type="match status" value="1"/>
</dbReference>
<comment type="similarity">
    <text evidence="2">In the N-terminal section; belongs to the transposase 2 family.</text>
</comment>
<organism evidence="8 9">
    <name type="scientific">Alkalibacterium indicireducens</name>
    <dbReference type="NCBI Taxonomy" id="398758"/>
    <lineage>
        <taxon>Bacteria</taxon>
        <taxon>Bacillati</taxon>
        <taxon>Bacillota</taxon>
        <taxon>Bacilli</taxon>
        <taxon>Lactobacillales</taxon>
        <taxon>Carnobacteriaceae</taxon>
        <taxon>Alkalibacterium</taxon>
    </lineage>
</organism>
<dbReference type="EMBL" id="BAAADA010000068">
    <property type="protein sequence ID" value="GAA0480492.1"/>
    <property type="molecule type" value="Genomic_DNA"/>
</dbReference>
<dbReference type="NCBIfam" id="NF040570">
    <property type="entry name" value="guided_TnpB"/>
    <property type="match status" value="1"/>
</dbReference>
<dbReference type="InterPro" id="IPR010095">
    <property type="entry name" value="Cas12f1-like_TNB"/>
</dbReference>
<gene>
    <name evidence="8" type="ORF">GCM10008936_07920</name>
</gene>
<keyword evidence="8" id="KW-0378">Hydrolase</keyword>
<keyword evidence="8" id="KW-0540">Nuclease</keyword>
<dbReference type="InterPro" id="IPR051399">
    <property type="entry name" value="RNA-guided_DNA_endo/Transpos"/>
</dbReference>
<evidence type="ECO:0000313" key="8">
    <source>
        <dbReference type="EMBL" id="GAA0480492.1"/>
    </source>
</evidence>
<dbReference type="PANTHER" id="PTHR30405">
    <property type="entry name" value="TRANSPOSASE"/>
    <property type="match status" value="1"/>
</dbReference>
<dbReference type="GO" id="GO:0004519">
    <property type="term" value="F:endonuclease activity"/>
    <property type="evidence" value="ECO:0007669"/>
    <property type="project" value="UniProtKB-KW"/>
</dbReference>
<keyword evidence="5" id="KW-0233">DNA recombination</keyword>
<name>A0ABN1AN79_9LACT</name>
<evidence type="ECO:0000259" key="7">
    <source>
        <dbReference type="Pfam" id="PF07282"/>
    </source>
</evidence>
<proteinExistence type="inferred from homology"/>
<dbReference type="Pfam" id="PF01385">
    <property type="entry name" value="OrfB_IS605"/>
    <property type="match status" value="1"/>
</dbReference>
<protein>
    <submittedName>
        <fullName evidence="8">RNA-guided endonuclease TnpB family protein</fullName>
    </submittedName>
</protein>
<keyword evidence="4" id="KW-0238">DNA-binding</keyword>
<comment type="similarity">
    <text evidence="1">In the C-terminal section; belongs to the transposase 35 family.</text>
</comment>
<keyword evidence="8" id="KW-0255">Endonuclease</keyword>
<dbReference type="PANTHER" id="PTHR30405:SF11">
    <property type="entry name" value="RNA-GUIDED DNA ENDONUCLEASE RV2885C-RELATED"/>
    <property type="match status" value="1"/>
</dbReference>
<feature type="domain" description="Probable transposase IS891/IS1136/IS1341" evidence="6">
    <location>
        <begin position="177"/>
        <end position="268"/>
    </location>
</feature>
<evidence type="ECO:0000256" key="2">
    <source>
        <dbReference type="ARBA" id="ARBA00011044"/>
    </source>
</evidence>
<evidence type="ECO:0000313" key="9">
    <source>
        <dbReference type="Proteomes" id="UP001410648"/>
    </source>
</evidence>
<evidence type="ECO:0000256" key="3">
    <source>
        <dbReference type="ARBA" id="ARBA00022578"/>
    </source>
</evidence>
<evidence type="ECO:0000256" key="5">
    <source>
        <dbReference type="ARBA" id="ARBA00023172"/>
    </source>
</evidence>
<reference evidence="8 9" key="1">
    <citation type="journal article" date="2019" name="Int. J. Syst. Evol. Microbiol.">
        <title>The Global Catalogue of Microorganisms (GCM) 10K type strain sequencing project: providing services to taxonomists for standard genome sequencing and annotation.</title>
        <authorList>
            <consortium name="The Broad Institute Genomics Platform"/>
            <consortium name="The Broad Institute Genome Sequencing Center for Infectious Disease"/>
            <person name="Wu L."/>
            <person name="Ma J."/>
        </authorList>
    </citation>
    <scope>NUCLEOTIDE SEQUENCE [LARGE SCALE GENOMIC DNA]</scope>
    <source>
        <strain evidence="8 9">JCM 14232</strain>
    </source>
</reference>
<feature type="domain" description="Cas12f1-like TNB" evidence="7">
    <location>
        <begin position="299"/>
        <end position="366"/>
    </location>
</feature>
<keyword evidence="9" id="KW-1185">Reference proteome</keyword>
<dbReference type="InterPro" id="IPR001959">
    <property type="entry name" value="Transposase"/>
</dbReference>
<dbReference type="RefSeq" id="WP_346024272.1">
    <property type="nucleotide sequence ID" value="NZ_BAAADA010000068.1"/>
</dbReference>
<evidence type="ECO:0000259" key="6">
    <source>
        <dbReference type="Pfam" id="PF01385"/>
    </source>
</evidence>
<evidence type="ECO:0000256" key="4">
    <source>
        <dbReference type="ARBA" id="ARBA00023125"/>
    </source>
</evidence>
<keyword evidence="3" id="KW-0815">Transposition</keyword>
<accession>A0ABN1AN79</accession>
<evidence type="ECO:0000256" key="1">
    <source>
        <dbReference type="ARBA" id="ARBA00008761"/>
    </source>
</evidence>